<accession>A0A9P5U112</accession>
<protein>
    <recommendedName>
        <fullName evidence="5">Phosphoglycerate mutase-like protein</fullName>
    </recommendedName>
</protein>
<gene>
    <name evidence="3" type="ORF">BDP27DRAFT_1369256</name>
</gene>
<feature type="compositionally biased region" description="Polar residues" evidence="2">
    <location>
        <begin position="1"/>
        <end position="10"/>
    </location>
</feature>
<dbReference type="PANTHER" id="PTHR46517">
    <property type="entry name" value="FRUCTOSE-2,6-BISPHOSPHATASE TIGAR"/>
    <property type="match status" value="1"/>
</dbReference>
<keyword evidence="1" id="KW-0378">Hydrolase</keyword>
<dbReference type="GO" id="GO:0045820">
    <property type="term" value="P:negative regulation of glycolytic process"/>
    <property type="evidence" value="ECO:0007669"/>
    <property type="project" value="TreeGrafter"/>
</dbReference>
<reference evidence="3" key="1">
    <citation type="submission" date="2020-11" db="EMBL/GenBank/DDBJ databases">
        <authorList>
            <consortium name="DOE Joint Genome Institute"/>
            <person name="Ahrendt S."/>
            <person name="Riley R."/>
            <person name="Andreopoulos W."/>
            <person name="Labutti K."/>
            <person name="Pangilinan J."/>
            <person name="Ruiz-Duenas F.J."/>
            <person name="Barrasa J.M."/>
            <person name="Sanchez-Garcia M."/>
            <person name="Camarero S."/>
            <person name="Miyauchi S."/>
            <person name="Serrano A."/>
            <person name="Linde D."/>
            <person name="Babiker R."/>
            <person name="Drula E."/>
            <person name="Ayuso-Fernandez I."/>
            <person name="Pacheco R."/>
            <person name="Padilla G."/>
            <person name="Ferreira P."/>
            <person name="Barriuso J."/>
            <person name="Kellner H."/>
            <person name="Castanera R."/>
            <person name="Alfaro M."/>
            <person name="Ramirez L."/>
            <person name="Pisabarro A.G."/>
            <person name="Kuo A."/>
            <person name="Tritt A."/>
            <person name="Lipzen A."/>
            <person name="He G."/>
            <person name="Yan M."/>
            <person name="Ng V."/>
            <person name="Cullen D."/>
            <person name="Martin F."/>
            <person name="Rosso M.-N."/>
            <person name="Henrissat B."/>
            <person name="Hibbett D."/>
            <person name="Martinez A.T."/>
            <person name="Grigoriev I.V."/>
        </authorList>
    </citation>
    <scope>NUCLEOTIDE SEQUENCE</scope>
    <source>
        <strain evidence="3">AH 40177</strain>
    </source>
</reference>
<dbReference type="GO" id="GO:0004331">
    <property type="term" value="F:fructose-2,6-bisphosphate 2-phosphatase activity"/>
    <property type="evidence" value="ECO:0007669"/>
    <property type="project" value="TreeGrafter"/>
</dbReference>
<evidence type="ECO:0008006" key="5">
    <source>
        <dbReference type="Google" id="ProtNLM"/>
    </source>
</evidence>
<dbReference type="Pfam" id="PF00300">
    <property type="entry name" value="His_Phos_1"/>
    <property type="match status" value="1"/>
</dbReference>
<sequence>MNPNHSTRYSPSPYHRPAQTHGWAAGSNSPLTPLGHLQAGGLAYEWRRIRINKLISSGLQRADTTASMLAAANSEYLKNSQNAEYAEHPFSVSVDHRVKERKCGFLVRRLSTQHQTIAAYHALNGTTIPGRIARNHTPLERGESLDAVADRAKAFVLSILKEHGKHVKGFGPEDFNLERWNRNDLDEAERVPNPHVAVVSHGGFLGELYEMMYFWNEEERPKRPLRCHWGNAEWTRHVLWIREKEDSSYEFQFRDIRAPRIVDEDTFGTSVLYVKHKFRGTRRNTLCI</sequence>
<dbReference type="PANTHER" id="PTHR46517:SF1">
    <property type="entry name" value="FRUCTOSE-2,6-BISPHOSPHATASE TIGAR"/>
    <property type="match status" value="1"/>
</dbReference>
<dbReference type="Gene3D" id="3.40.50.1240">
    <property type="entry name" value="Phosphoglycerate mutase-like"/>
    <property type="match status" value="1"/>
</dbReference>
<dbReference type="GO" id="GO:0005829">
    <property type="term" value="C:cytosol"/>
    <property type="evidence" value="ECO:0007669"/>
    <property type="project" value="TreeGrafter"/>
</dbReference>
<dbReference type="OrthoDB" id="354304at2759"/>
<evidence type="ECO:0000313" key="3">
    <source>
        <dbReference type="EMBL" id="KAF9061894.1"/>
    </source>
</evidence>
<keyword evidence="4" id="KW-1185">Reference proteome</keyword>
<feature type="region of interest" description="Disordered" evidence="2">
    <location>
        <begin position="1"/>
        <end position="27"/>
    </location>
</feature>
<comment type="caution">
    <text evidence="3">The sequence shown here is derived from an EMBL/GenBank/DDBJ whole genome shotgun (WGS) entry which is preliminary data.</text>
</comment>
<dbReference type="AlphaFoldDB" id="A0A9P5U112"/>
<dbReference type="InterPro" id="IPR051695">
    <property type="entry name" value="Phosphoglycerate_Mutase"/>
</dbReference>
<dbReference type="Proteomes" id="UP000772434">
    <property type="component" value="Unassembled WGS sequence"/>
</dbReference>
<dbReference type="GO" id="GO:0043456">
    <property type="term" value="P:regulation of pentose-phosphate shunt"/>
    <property type="evidence" value="ECO:0007669"/>
    <property type="project" value="TreeGrafter"/>
</dbReference>
<dbReference type="EMBL" id="JADNRY010000187">
    <property type="protein sequence ID" value="KAF9061894.1"/>
    <property type="molecule type" value="Genomic_DNA"/>
</dbReference>
<dbReference type="SUPFAM" id="SSF53254">
    <property type="entry name" value="Phosphoglycerate mutase-like"/>
    <property type="match status" value="1"/>
</dbReference>
<dbReference type="InterPro" id="IPR013078">
    <property type="entry name" value="His_Pase_superF_clade-1"/>
</dbReference>
<evidence type="ECO:0000256" key="2">
    <source>
        <dbReference type="SAM" id="MobiDB-lite"/>
    </source>
</evidence>
<organism evidence="3 4">
    <name type="scientific">Rhodocollybia butyracea</name>
    <dbReference type="NCBI Taxonomy" id="206335"/>
    <lineage>
        <taxon>Eukaryota</taxon>
        <taxon>Fungi</taxon>
        <taxon>Dikarya</taxon>
        <taxon>Basidiomycota</taxon>
        <taxon>Agaricomycotina</taxon>
        <taxon>Agaricomycetes</taxon>
        <taxon>Agaricomycetidae</taxon>
        <taxon>Agaricales</taxon>
        <taxon>Marasmiineae</taxon>
        <taxon>Omphalotaceae</taxon>
        <taxon>Rhodocollybia</taxon>
    </lineage>
</organism>
<evidence type="ECO:0000313" key="4">
    <source>
        <dbReference type="Proteomes" id="UP000772434"/>
    </source>
</evidence>
<name>A0A9P5U112_9AGAR</name>
<proteinExistence type="predicted"/>
<evidence type="ECO:0000256" key="1">
    <source>
        <dbReference type="ARBA" id="ARBA00022801"/>
    </source>
</evidence>
<dbReference type="InterPro" id="IPR029033">
    <property type="entry name" value="His_PPase_superfam"/>
</dbReference>